<dbReference type="EMBL" id="JAMYWD010000002">
    <property type="protein sequence ID" value="KAJ4979281.1"/>
    <property type="molecule type" value="Genomic_DNA"/>
</dbReference>
<protein>
    <submittedName>
        <fullName evidence="1">Uncharacterized protein</fullName>
    </submittedName>
</protein>
<evidence type="ECO:0000313" key="1">
    <source>
        <dbReference type="EMBL" id="KAJ4979281.1"/>
    </source>
</evidence>
<comment type="caution">
    <text evidence="1">The sequence shown here is derived from an EMBL/GenBank/DDBJ whole genome shotgun (WGS) entry which is preliminary data.</text>
</comment>
<reference evidence="1" key="1">
    <citation type="journal article" date="2023" name="Plant J.">
        <title>The genome of the king protea, Protea cynaroides.</title>
        <authorList>
            <person name="Chang J."/>
            <person name="Duong T.A."/>
            <person name="Schoeman C."/>
            <person name="Ma X."/>
            <person name="Roodt D."/>
            <person name="Barker N."/>
            <person name="Li Z."/>
            <person name="Van de Peer Y."/>
            <person name="Mizrachi E."/>
        </authorList>
    </citation>
    <scope>NUCLEOTIDE SEQUENCE</scope>
    <source>
        <tissue evidence="1">Young leaves</tissue>
    </source>
</reference>
<evidence type="ECO:0000313" key="2">
    <source>
        <dbReference type="Proteomes" id="UP001141806"/>
    </source>
</evidence>
<dbReference type="Proteomes" id="UP001141806">
    <property type="component" value="Unassembled WGS sequence"/>
</dbReference>
<organism evidence="1 2">
    <name type="scientific">Protea cynaroides</name>
    <dbReference type="NCBI Taxonomy" id="273540"/>
    <lineage>
        <taxon>Eukaryota</taxon>
        <taxon>Viridiplantae</taxon>
        <taxon>Streptophyta</taxon>
        <taxon>Embryophyta</taxon>
        <taxon>Tracheophyta</taxon>
        <taxon>Spermatophyta</taxon>
        <taxon>Magnoliopsida</taxon>
        <taxon>Proteales</taxon>
        <taxon>Proteaceae</taxon>
        <taxon>Protea</taxon>
    </lineage>
</organism>
<name>A0A9Q0KZU3_9MAGN</name>
<sequence>MDKTQKKQSKEKRNRKKTVELLNRNLSVQPYPFFELTTAPGEEAIFVLIYCTSIHTIVLQIANSTVEYSALKLGSFTHLDEARNSSIPLEKFVGPLLILKGNE</sequence>
<proteinExistence type="predicted"/>
<accession>A0A9Q0KZU3</accession>
<gene>
    <name evidence="1" type="ORF">NE237_010061</name>
</gene>
<dbReference type="AlphaFoldDB" id="A0A9Q0KZU3"/>
<keyword evidence="2" id="KW-1185">Reference proteome</keyword>